<evidence type="ECO:0000256" key="10">
    <source>
        <dbReference type="ARBA" id="ARBA00024221"/>
    </source>
</evidence>
<evidence type="ECO:0000256" key="1">
    <source>
        <dbReference type="ARBA" id="ARBA00005189"/>
    </source>
</evidence>
<evidence type="ECO:0000256" key="3">
    <source>
        <dbReference type="ARBA" id="ARBA00022516"/>
    </source>
</evidence>
<dbReference type="GO" id="GO:0005737">
    <property type="term" value="C:cytoplasm"/>
    <property type="evidence" value="ECO:0007669"/>
    <property type="project" value="TreeGrafter"/>
</dbReference>
<evidence type="ECO:0000256" key="7">
    <source>
        <dbReference type="ARBA" id="ARBA00023209"/>
    </source>
</evidence>
<dbReference type="EC" id="2.7.7.14" evidence="10"/>
<evidence type="ECO:0000256" key="11">
    <source>
        <dbReference type="ARBA" id="ARBA00031473"/>
    </source>
</evidence>
<dbReference type="PANTHER" id="PTHR45780:SF2">
    <property type="entry name" value="ETHANOLAMINE-PHOSPHATE CYTIDYLYLTRANSFERASE"/>
    <property type="match status" value="1"/>
</dbReference>
<comment type="pathway">
    <text evidence="1">Lipid metabolism.</text>
</comment>
<comment type="caution">
    <text evidence="13">The sequence shown here is derived from an EMBL/GenBank/DDBJ whole genome shotgun (WGS) entry which is preliminary data.</text>
</comment>
<keyword evidence="6" id="KW-0443">Lipid metabolism</keyword>
<feature type="domain" description="Cytidyltransferase-like" evidence="12">
    <location>
        <begin position="12"/>
        <end position="136"/>
    </location>
</feature>
<keyword evidence="14" id="KW-1185">Reference proteome</keyword>
<dbReference type="NCBIfam" id="TIGR00125">
    <property type="entry name" value="cyt_tran_rel"/>
    <property type="match status" value="2"/>
</dbReference>
<dbReference type="InterPro" id="IPR014729">
    <property type="entry name" value="Rossmann-like_a/b/a_fold"/>
</dbReference>
<dbReference type="GO" id="GO:0006646">
    <property type="term" value="P:phosphatidylethanolamine biosynthetic process"/>
    <property type="evidence" value="ECO:0007669"/>
    <property type="project" value="InterPro"/>
</dbReference>
<dbReference type="CDD" id="cd02174">
    <property type="entry name" value="CCT"/>
    <property type="match status" value="1"/>
</dbReference>
<evidence type="ECO:0000256" key="8">
    <source>
        <dbReference type="ARBA" id="ARBA00023264"/>
    </source>
</evidence>
<dbReference type="InterPro" id="IPR004821">
    <property type="entry name" value="Cyt_trans-like"/>
</dbReference>
<dbReference type="Pfam" id="PF01467">
    <property type="entry name" value="CTP_transf_like"/>
    <property type="match status" value="2"/>
</dbReference>
<reference evidence="13" key="1">
    <citation type="submission" date="2020-05" db="EMBL/GenBank/DDBJ databases">
        <title>Phylogenomic resolution of chytrid fungi.</title>
        <authorList>
            <person name="Stajich J.E."/>
            <person name="Amses K."/>
            <person name="Simmons R."/>
            <person name="Seto K."/>
            <person name="Myers J."/>
            <person name="Bonds A."/>
            <person name="Quandt C.A."/>
            <person name="Barry K."/>
            <person name="Liu P."/>
            <person name="Grigoriev I."/>
            <person name="Longcore J.E."/>
            <person name="James T.Y."/>
        </authorList>
    </citation>
    <scope>NUCLEOTIDE SEQUENCE</scope>
    <source>
        <strain evidence="13">JEL0476</strain>
    </source>
</reference>
<accession>A0AAD5U4W3</accession>
<dbReference type="CDD" id="cd02173">
    <property type="entry name" value="ECT"/>
    <property type="match status" value="1"/>
</dbReference>
<keyword evidence="3" id="KW-0444">Lipid biosynthesis</keyword>
<feature type="domain" description="Cytidyltransferase-like" evidence="12">
    <location>
        <begin position="179"/>
        <end position="273"/>
    </location>
</feature>
<comment type="similarity">
    <text evidence="2">Belongs to the cytidylyltransferase family.</text>
</comment>
<dbReference type="InterPro" id="IPR041723">
    <property type="entry name" value="CCT"/>
</dbReference>
<keyword evidence="5 13" id="KW-0548">Nucleotidyltransferase</keyword>
<evidence type="ECO:0000313" key="13">
    <source>
        <dbReference type="EMBL" id="KAJ3223006.1"/>
    </source>
</evidence>
<keyword evidence="8" id="KW-1208">Phospholipid metabolism</keyword>
<evidence type="ECO:0000313" key="14">
    <source>
        <dbReference type="Proteomes" id="UP001211065"/>
    </source>
</evidence>
<sequence length="344" mass="39283">MLTEKKPITIWVDGCFDMMHAGHSNALRQAKLMGDILIVGVHSDAEILYNKGPTVMNEKERYEAVRACKWVDKVVENAPYFTTVELLKENDCDFCVHGDDITTLADGTDCYQAVKDAGLYKECKRTEGVSTTDIVGRMLLMSKEHLRKGPVNKKDPLEQFIAQFRNNKPIRPTDKVVYVDGGFDLFHVGHVQFLKKVKKECDYLIVGIHDDLVVNKVKGSNYPIMTLKERAMGVLACRYVDDIVLGAPYSVDKEVLSQFHHVDYVYHGSTTIDGDVNGENPYEYPISKGIFRVLESPLPDLQTDGIINRIIENRKLYEERNRRKEGKAKVELEMERIEKSEKKY</sequence>
<dbReference type="Gene3D" id="3.40.50.620">
    <property type="entry name" value="HUPs"/>
    <property type="match status" value="2"/>
</dbReference>
<evidence type="ECO:0000256" key="4">
    <source>
        <dbReference type="ARBA" id="ARBA00022679"/>
    </source>
</evidence>
<dbReference type="Proteomes" id="UP001211065">
    <property type="component" value="Unassembled WGS sequence"/>
</dbReference>
<evidence type="ECO:0000256" key="2">
    <source>
        <dbReference type="ARBA" id="ARBA00010101"/>
    </source>
</evidence>
<dbReference type="EMBL" id="JADGJW010000148">
    <property type="protein sequence ID" value="KAJ3223006.1"/>
    <property type="molecule type" value="Genomic_DNA"/>
</dbReference>
<protein>
    <recommendedName>
        <fullName evidence="10">ethanolamine-phosphate cytidylyltransferase</fullName>
        <ecNumber evidence="10">2.7.7.14</ecNumber>
    </recommendedName>
    <alternativeName>
        <fullName evidence="11">CTP:phosphoethanolamine cytidylyltransferase</fullName>
    </alternativeName>
</protein>
<dbReference type="InterPro" id="IPR044608">
    <property type="entry name" value="Ect1/PCYT2"/>
</dbReference>
<dbReference type="AlphaFoldDB" id="A0AAD5U4W3"/>
<evidence type="ECO:0000256" key="5">
    <source>
        <dbReference type="ARBA" id="ARBA00022695"/>
    </source>
</evidence>
<dbReference type="GO" id="GO:0004306">
    <property type="term" value="F:ethanolamine-phosphate cytidylyltransferase activity"/>
    <property type="evidence" value="ECO:0007669"/>
    <property type="project" value="UniProtKB-EC"/>
</dbReference>
<dbReference type="PANTHER" id="PTHR45780">
    <property type="entry name" value="ETHANOLAMINE-PHOSPHATE CYTIDYLYLTRANSFERASE"/>
    <property type="match status" value="1"/>
</dbReference>
<proteinExistence type="inferred from homology"/>
<organism evidence="13 14">
    <name type="scientific">Clydaea vesicula</name>
    <dbReference type="NCBI Taxonomy" id="447962"/>
    <lineage>
        <taxon>Eukaryota</taxon>
        <taxon>Fungi</taxon>
        <taxon>Fungi incertae sedis</taxon>
        <taxon>Chytridiomycota</taxon>
        <taxon>Chytridiomycota incertae sedis</taxon>
        <taxon>Chytridiomycetes</taxon>
        <taxon>Lobulomycetales</taxon>
        <taxon>Lobulomycetaceae</taxon>
        <taxon>Clydaea</taxon>
    </lineage>
</organism>
<name>A0AAD5U4W3_9FUNG</name>
<keyword evidence="4" id="KW-0808">Transferase</keyword>
<gene>
    <name evidence="13" type="primary">PCYT2</name>
    <name evidence="13" type="ORF">HK099_001622</name>
</gene>
<evidence type="ECO:0000259" key="12">
    <source>
        <dbReference type="Pfam" id="PF01467"/>
    </source>
</evidence>
<keyword evidence="7" id="KW-0594">Phospholipid biosynthesis</keyword>
<evidence type="ECO:0000256" key="6">
    <source>
        <dbReference type="ARBA" id="ARBA00023098"/>
    </source>
</evidence>
<dbReference type="SUPFAM" id="SSF52374">
    <property type="entry name" value="Nucleotidylyl transferase"/>
    <property type="match status" value="2"/>
</dbReference>
<comment type="pathway">
    <text evidence="9">Phospholipid metabolism; phosphatidylethanolamine biosynthesis; phosphatidylethanolamine from ethanolamine: step 2/3.</text>
</comment>
<evidence type="ECO:0000256" key="9">
    <source>
        <dbReference type="ARBA" id="ARBA00024191"/>
    </source>
</evidence>